<organism evidence="1 2">
    <name type="scientific">Sphingobacterium suaedae</name>
    <dbReference type="NCBI Taxonomy" id="1686402"/>
    <lineage>
        <taxon>Bacteria</taxon>
        <taxon>Pseudomonadati</taxon>
        <taxon>Bacteroidota</taxon>
        <taxon>Sphingobacteriia</taxon>
        <taxon>Sphingobacteriales</taxon>
        <taxon>Sphingobacteriaceae</taxon>
        <taxon>Sphingobacterium</taxon>
    </lineage>
</organism>
<accession>A0ABW5KG08</accession>
<name>A0ABW5KG08_9SPHI</name>
<reference evidence="2" key="1">
    <citation type="journal article" date="2019" name="Int. J. Syst. Evol. Microbiol.">
        <title>The Global Catalogue of Microorganisms (GCM) 10K type strain sequencing project: providing services to taxonomists for standard genome sequencing and annotation.</title>
        <authorList>
            <consortium name="The Broad Institute Genomics Platform"/>
            <consortium name="The Broad Institute Genome Sequencing Center for Infectious Disease"/>
            <person name="Wu L."/>
            <person name="Ma J."/>
        </authorList>
    </citation>
    <scope>NUCLEOTIDE SEQUENCE [LARGE SCALE GENOMIC DNA]</scope>
    <source>
        <strain evidence="2">KCTC 42662</strain>
    </source>
</reference>
<gene>
    <name evidence="1" type="ORF">ACFSR5_06015</name>
</gene>
<sequence>MNRKDLLKTGQALAHTGSADGVMKKAVYRVTYSDKVVGVGLFCSDQEECKMAFVHVSSSQRSLLCELTDDFPIETDDVYHLKRCYHELFPNSKQSKKKRSRPHPVSM</sequence>
<protein>
    <submittedName>
        <fullName evidence="1">Uncharacterized protein</fullName>
    </submittedName>
</protein>
<evidence type="ECO:0000313" key="2">
    <source>
        <dbReference type="Proteomes" id="UP001597545"/>
    </source>
</evidence>
<dbReference type="RefSeq" id="WP_380901727.1">
    <property type="nucleotide sequence ID" value="NZ_JBHUEG010000007.1"/>
</dbReference>
<proteinExistence type="predicted"/>
<comment type="caution">
    <text evidence="1">The sequence shown here is derived from an EMBL/GenBank/DDBJ whole genome shotgun (WGS) entry which is preliminary data.</text>
</comment>
<evidence type="ECO:0000313" key="1">
    <source>
        <dbReference type="EMBL" id="MFD2547200.1"/>
    </source>
</evidence>
<keyword evidence="2" id="KW-1185">Reference proteome</keyword>
<dbReference type="EMBL" id="JBHULR010000003">
    <property type="protein sequence ID" value="MFD2547200.1"/>
    <property type="molecule type" value="Genomic_DNA"/>
</dbReference>
<dbReference type="Proteomes" id="UP001597545">
    <property type="component" value="Unassembled WGS sequence"/>
</dbReference>